<dbReference type="InterPro" id="IPR022893">
    <property type="entry name" value="Shikimate_DH_fam"/>
</dbReference>
<dbReference type="Pfam" id="PF01262">
    <property type="entry name" value="AlaDh_PNT_C"/>
    <property type="match status" value="1"/>
</dbReference>
<dbReference type="InterPro" id="IPR013708">
    <property type="entry name" value="Shikimate_DH-bd_N"/>
</dbReference>
<dbReference type="InterPro" id="IPR046346">
    <property type="entry name" value="Aminoacid_DH-like_N_sf"/>
</dbReference>
<comment type="caution">
    <text evidence="6">The sequence shown here is derived from an EMBL/GenBank/DDBJ whole genome shotgun (WGS) entry which is preliminary data.</text>
</comment>
<dbReference type="PANTHER" id="PTHR21089:SF1">
    <property type="entry name" value="BIFUNCTIONAL 3-DEHYDROQUINATE DEHYDRATASE_SHIKIMATE DEHYDROGENASE, CHLOROPLASTIC"/>
    <property type="match status" value="1"/>
</dbReference>
<evidence type="ECO:0000256" key="2">
    <source>
        <dbReference type="ARBA" id="ARBA00023141"/>
    </source>
</evidence>
<dbReference type="SUPFAM" id="SSF51735">
    <property type="entry name" value="NAD(P)-binding Rossmann-fold domains"/>
    <property type="match status" value="1"/>
</dbReference>
<comment type="pathway">
    <text evidence="1">Metabolic intermediate biosynthesis; chorismate biosynthesis; chorismate from D-erythrose 4-phosphate and phosphoenolpyruvate: step 4/7.</text>
</comment>
<evidence type="ECO:0000259" key="4">
    <source>
        <dbReference type="Pfam" id="PF08501"/>
    </source>
</evidence>
<dbReference type="GO" id="GO:0005829">
    <property type="term" value="C:cytosol"/>
    <property type="evidence" value="ECO:0007669"/>
    <property type="project" value="TreeGrafter"/>
</dbReference>
<dbReference type="RefSeq" id="WP_270109875.1">
    <property type="nucleotide sequence ID" value="NZ_JAPZVP010000006.1"/>
</dbReference>
<dbReference type="GO" id="GO:0050661">
    <property type="term" value="F:NADP binding"/>
    <property type="evidence" value="ECO:0007669"/>
    <property type="project" value="TreeGrafter"/>
</dbReference>
<sequence>MAVRAAVLGKPIEHSLSPVIHNAGYLAAGLHDWTYTRHECDEPALARFVDSLDENWAGLSLTMPLKEIALTVADEATPVAEAIGAANTLVLRGGRRLADNTDAPGMVDALAEIGLTAAEEVAVLGAGGSARAALAAAQQLGAGAVQVYARRREAIMELEPVASALGLRLDARSWEEAVHVGDADLVIATVPKGVTDTLHPKWKPGSVLFDILYDPWPTPLAAEAERQGARVLDGLALLLAQAVRQWTQFTGVDEAPVTAMREALYGAVPSRKPS</sequence>
<feature type="domain" description="SDH C-terminal" evidence="5">
    <location>
        <begin position="234"/>
        <end position="264"/>
    </location>
</feature>
<evidence type="ECO:0000259" key="3">
    <source>
        <dbReference type="Pfam" id="PF01262"/>
    </source>
</evidence>
<dbReference type="InterPro" id="IPR041121">
    <property type="entry name" value="SDH_C"/>
</dbReference>
<dbReference type="NCBIfam" id="NF001311">
    <property type="entry name" value="PRK00258.1-3"/>
    <property type="match status" value="1"/>
</dbReference>
<proteinExistence type="predicted"/>
<dbReference type="Pfam" id="PF18317">
    <property type="entry name" value="SDH_C"/>
    <property type="match status" value="1"/>
</dbReference>
<feature type="domain" description="Shikimate dehydrogenase substrate binding N-terminal" evidence="4">
    <location>
        <begin position="7"/>
        <end position="89"/>
    </location>
</feature>
<dbReference type="GO" id="GO:0009073">
    <property type="term" value="P:aromatic amino acid family biosynthetic process"/>
    <property type="evidence" value="ECO:0007669"/>
    <property type="project" value="UniProtKB-KW"/>
</dbReference>
<reference evidence="6" key="1">
    <citation type="submission" date="2022-12" db="EMBL/GenBank/DDBJ databases">
        <title>Gycomyces niveus sp.nov.,a novel actinomycete isolated from soil in Shouguan.</title>
        <authorList>
            <person name="Yang X."/>
        </authorList>
    </citation>
    <scope>NUCLEOTIDE SEQUENCE</scope>
    <source>
        <strain evidence="6">NEAU-A15</strain>
    </source>
</reference>
<dbReference type="GO" id="GO:0004764">
    <property type="term" value="F:shikimate 3-dehydrogenase (NADP+) activity"/>
    <property type="evidence" value="ECO:0007669"/>
    <property type="project" value="UniProtKB-EC"/>
</dbReference>
<dbReference type="AlphaFoldDB" id="A0A9X3ST78"/>
<name>A0A9X3ST78_9ACTN</name>
<evidence type="ECO:0000259" key="5">
    <source>
        <dbReference type="Pfam" id="PF18317"/>
    </source>
</evidence>
<dbReference type="SUPFAM" id="SSF53223">
    <property type="entry name" value="Aminoacid dehydrogenase-like, N-terminal domain"/>
    <property type="match status" value="1"/>
</dbReference>
<dbReference type="InterPro" id="IPR007698">
    <property type="entry name" value="AlaDH/PNT_NAD(H)-bd"/>
</dbReference>
<evidence type="ECO:0000256" key="1">
    <source>
        <dbReference type="ARBA" id="ARBA00004871"/>
    </source>
</evidence>
<dbReference type="GO" id="GO:0019632">
    <property type="term" value="P:shikimate metabolic process"/>
    <property type="evidence" value="ECO:0007669"/>
    <property type="project" value="TreeGrafter"/>
</dbReference>
<dbReference type="InterPro" id="IPR036291">
    <property type="entry name" value="NAD(P)-bd_dom_sf"/>
</dbReference>
<keyword evidence="2" id="KW-0057">Aromatic amino acid biosynthesis</keyword>
<dbReference type="Proteomes" id="UP001146067">
    <property type="component" value="Unassembled WGS sequence"/>
</dbReference>
<dbReference type="GO" id="GO:0009423">
    <property type="term" value="P:chorismate biosynthetic process"/>
    <property type="evidence" value="ECO:0007669"/>
    <property type="project" value="TreeGrafter"/>
</dbReference>
<gene>
    <name evidence="6" type="ORF">O1R50_10055</name>
</gene>
<protein>
    <submittedName>
        <fullName evidence="6">Shikimate dehydrogenase</fullName>
        <ecNumber evidence="6">1.1.1.25</ecNumber>
    </submittedName>
</protein>
<feature type="domain" description="Alanine dehydrogenase/pyridine nucleotide transhydrogenase NAD(H)-binding" evidence="3">
    <location>
        <begin position="103"/>
        <end position="211"/>
    </location>
</feature>
<dbReference type="EMBL" id="JAPZVP010000006">
    <property type="protein sequence ID" value="MDA1359968.1"/>
    <property type="molecule type" value="Genomic_DNA"/>
</dbReference>
<dbReference type="EC" id="1.1.1.25" evidence="6"/>
<evidence type="ECO:0000313" key="6">
    <source>
        <dbReference type="EMBL" id="MDA1359968.1"/>
    </source>
</evidence>
<keyword evidence="7" id="KW-1185">Reference proteome</keyword>
<dbReference type="Gene3D" id="3.40.50.10860">
    <property type="entry name" value="Leucine Dehydrogenase, chain A, domain 1"/>
    <property type="match status" value="1"/>
</dbReference>
<dbReference type="PANTHER" id="PTHR21089">
    <property type="entry name" value="SHIKIMATE DEHYDROGENASE"/>
    <property type="match status" value="1"/>
</dbReference>
<keyword evidence="6" id="KW-0560">Oxidoreductase</keyword>
<evidence type="ECO:0000313" key="7">
    <source>
        <dbReference type="Proteomes" id="UP001146067"/>
    </source>
</evidence>
<dbReference type="Gene3D" id="3.40.50.720">
    <property type="entry name" value="NAD(P)-binding Rossmann-like Domain"/>
    <property type="match status" value="1"/>
</dbReference>
<keyword evidence="2" id="KW-0028">Amino-acid biosynthesis</keyword>
<organism evidence="6 7">
    <name type="scientific">Glycomyces luteolus</name>
    <dbReference type="NCBI Taxonomy" id="2670330"/>
    <lineage>
        <taxon>Bacteria</taxon>
        <taxon>Bacillati</taxon>
        <taxon>Actinomycetota</taxon>
        <taxon>Actinomycetes</taxon>
        <taxon>Glycomycetales</taxon>
        <taxon>Glycomycetaceae</taxon>
        <taxon>Glycomyces</taxon>
    </lineage>
</organism>
<dbReference type="Pfam" id="PF08501">
    <property type="entry name" value="Shikimate_dh_N"/>
    <property type="match status" value="1"/>
</dbReference>
<accession>A0A9X3ST78</accession>